<dbReference type="KEGG" id="psoj:PHYSODRAFT_445780"/>
<reference evidence="2 3" key="1">
    <citation type="journal article" date="2006" name="Science">
        <title>Phytophthora genome sequences uncover evolutionary origins and mechanisms of pathogenesis.</title>
        <authorList>
            <person name="Tyler B.M."/>
            <person name="Tripathy S."/>
            <person name="Zhang X."/>
            <person name="Dehal P."/>
            <person name="Jiang R.H."/>
            <person name="Aerts A."/>
            <person name="Arredondo F.D."/>
            <person name="Baxter L."/>
            <person name="Bensasson D."/>
            <person name="Beynon J.L."/>
            <person name="Chapman J."/>
            <person name="Damasceno C.M."/>
            <person name="Dorrance A.E."/>
            <person name="Dou D."/>
            <person name="Dickerman A.W."/>
            <person name="Dubchak I.L."/>
            <person name="Garbelotto M."/>
            <person name="Gijzen M."/>
            <person name="Gordon S.G."/>
            <person name="Govers F."/>
            <person name="Grunwald N.J."/>
            <person name="Huang W."/>
            <person name="Ivors K.L."/>
            <person name="Jones R.W."/>
            <person name="Kamoun S."/>
            <person name="Krampis K."/>
            <person name="Lamour K.H."/>
            <person name="Lee M.K."/>
            <person name="McDonald W.H."/>
            <person name="Medina M."/>
            <person name="Meijer H.J."/>
            <person name="Nordberg E.K."/>
            <person name="Maclean D.J."/>
            <person name="Ospina-Giraldo M.D."/>
            <person name="Morris P.F."/>
            <person name="Phuntumart V."/>
            <person name="Putnam N.H."/>
            <person name="Rash S."/>
            <person name="Rose J.K."/>
            <person name="Sakihama Y."/>
            <person name="Salamov A.A."/>
            <person name="Savidor A."/>
            <person name="Scheuring C.F."/>
            <person name="Smith B.M."/>
            <person name="Sobral B.W."/>
            <person name="Terry A."/>
            <person name="Torto-Alalibo T.A."/>
            <person name="Win J."/>
            <person name="Xu Z."/>
            <person name="Zhang H."/>
            <person name="Grigoriev I.V."/>
            <person name="Rokhsar D.S."/>
            <person name="Boore J.L."/>
        </authorList>
    </citation>
    <scope>NUCLEOTIDE SEQUENCE [LARGE SCALE GENOMIC DNA]</scope>
    <source>
        <strain evidence="2 3">P6497</strain>
    </source>
</reference>
<keyword evidence="1" id="KW-1133">Transmembrane helix</keyword>
<feature type="non-terminal residue" evidence="2">
    <location>
        <position position="110"/>
    </location>
</feature>
<dbReference type="EMBL" id="JH159157">
    <property type="protein sequence ID" value="EGZ12661.1"/>
    <property type="molecule type" value="Genomic_DNA"/>
</dbReference>
<feature type="transmembrane region" description="Helical" evidence="1">
    <location>
        <begin position="12"/>
        <end position="33"/>
    </location>
</feature>
<dbReference type="AlphaFoldDB" id="G4ZY01"/>
<organism evidence="2 3">
    <name type="scientific">Phytophthora sojae (strain P6497)</name>
    <name type="common">Soybean stem and root rot agent</name>
    <name type="synonym">Phytophthora megasperma f. sp. glycines</name>
    <dbReference type="NCBI Taxonomy" id="1094619"/>
    <lineage>
        <taxon>Eukaryota</taxon>
        <taxon>Sar</taxon>
        <taxon>Stramenopiles</taxon>
        <taxon>Oomycota</taxon>
        <taxon>Peronosporomycetes</taxon>
        <taxon>Peronosporales</taxon>
        <taxon>Peronosporaceae</taxon>
        <taxon>Phytophthora</taxon>
    </lineage>
</organism>
<evidence type="ECO:0000313" key="2">
    <source>
        <dbReference type="EMBL" id="EGZ12661.1"/>
    </source>
</evidence>
<name>G4ZY01_PHYSP</name>
<gene>
    <name evidence="2" type="ORF">PHYSODRAFT_445780</name>
</gene>
<sequence length="110" mass="12229">MYTDVGMSTVERVRWLCGWMVLVYALTCCAWFAWPAYTVPVVGVLTGTGGLLACQRPHERTYLTYVLMFLALNYAQLVLLVWLVVIELPAELTATCTGNCAGEETKAVFI</sequence>
<dbReference type="Proteomes" id="UP000002640">
    <property type="component" value="Unassembled WGS sequence"/>
</dbReference>
<keyword evidence="1" id="KW-0472">Membrane</keyword>
<keyword evidence="1" id="KW-0812">Transmembrane</keyword>
<evidence type="ECO:0000313" key="3">
    <source>
        <dbReference type="Proteomes" id="UP000002640"/>
    </source>
</evidence>
<proteinExistence type="predicted"/>
<dbReference type="OMA" id="PHERTYL"/>
<accession>G4ZY01</accession>
<dbReference type="GeneID" id="20652788"/>
<dbReference type="InParanoid" id="G4ZY01"/>
<feature type="transmembrane region" description="Helical" evidence="1">
    <location>
        <begin position="62"/>
        <end position="85"/>
    </location>
</feature>
<keyword evidence="3" id="KW-1185">Reference proteome</keyword>
<evidence type="ECO:0000256" key="1">
    <source>
        <dbReference type="SAM" id="Phobius"/>
    </source>
</evidence>
<protein>
    <submittedName>
        <fullName evidence="2">Uncharacterized protein</fullName>
    </submittedName>
</protein>
<dbReference type="RefSeq" id="XP_009532994.1">
    <property type="nucleotide sequence ID" value="XM_009534699.1"/>
</dbReference>